<reference evidence="1 2" key="1">
    <citation type="submission" date="2021-04" db="EMBL/GenBank/DDBJ databases">
        <authorList>
            <person name="Bliznina A."/>
        </authorList>
    </citation>
    <scope>NUCLEOTIDE SEQUENCE [LARGE SCALE GENOMIC DNA]</scope>
</reference>
<keyword evidence="2" id="KW-1185">Reference proteome</keyword>
<evidence type="ECO:0000313" key="2">
    <source>
        <dbReference type="Proteomes" id="UP001158576"/>
    </source>
</evidence>
<accession>A0ABN7SH80</accession>
<gene>
    <name evidence="1" type="ORF">OKIOD_LOCUS6789</name>
</gene>
<sequence length="150" mass="17229">MPIESLHCAHLVPWQDPLPKGCRRKVDGKDCDMFTEIMFGDEDSAYCHICASVYEQRMLLGPRYRTTALFTCPGGNCNSQLTFQQLVAGKCCKIGGNSVQKVLEDSRKTYYDKKMSEVGKQERFFNRTKTHLQKLKKEMEKLAQILEIPE</sequence>
<dbReference type="EMBL" id="OU015569">
    <property type="protein sequence ID" value="CAG5097786.1"/>
    <property type="molecule type" value="Genomic_DNA"/>
</dbReference>
<evidence type="ECO:0000313" key="1">
    <source>
        <dbReference type="EMBL" id="CAG5097786.1"/>
    </source>
</evidence>
<dbReference type="Proteomes" id="UP001158576">
    <property type="component" value="Chromosome XSR"/>
</dbReference>
<organism evidence="1 2">
    <name type="scientific">Oikopleura dioica</name>
    <name type="common">Tunicate</name>
    <dbReference type="NCBI Taxonomy" id="34765"/>
    <lineage>
        <taxon>Eukaryota</taxon>
        <taxon>Metazoa</taxon>
        <taxon>Chordata</taxon>
        <taxon>Tunicata</taxon>
        <taxon>Appendicularia</taxon>
        <taxon>Copelata</taxon>
        <taxon>Oikopleuridae</taxon>
        <taxon>Oikopleura</taxon>
    </lineage>
</organism>
<name>A0ABN7SH80_OIKDI</name>
<protein>
    <submittedName>
        <fullName evidence="1">Oidioi.mRNA.OKI2018_I69.XSR.g15231.t1.cds</fullName>
    </submittedName>
</protein>
<proteinExistence type="predicted"/>